<dbReference type="AlphaFoldDB" id="A0A0F9XX72"/>
<gene>
    <name evidence="1" type="ORF">LCGC14_0162230</name>
</gene>
<dbReference type="SUPFAM" id="SSF75005">
    <property type="entry name" value="Arabinanase/levansucrase/invertase"/>
    <property type="match status" value="1"/>
</dbReference>
<comment type="caution">
    <text evidence="1">The sequence shown here is derived from an EMBL/GenBank/DDBJ whole genome shotgun (WGS) entry which is preliminary data.</text>
</comment>
<name>A0A0F9XX72_9ZZZZ</name>
<organism evidence="1">
    <name type="scientific">marine sediment metagenome</name>
    <dbReference type="NCBI Taxonomy" id="412755"/>
    <lineage>
        <taxon>unclassified sequences</taxon>
        <taxon>metagenomes</taxon>
        <taxon>ecological metagenomes</taxon>
    </lineage>
</organism>
<protein>
    <recommendedName>
        <fullName evidence="2">Glycosyl hydrolase family 43</fullName>
    </recommendedName>
</protein>
<sequence>MNEQVTSQAESADGIYSRAAEGAYTIPPELKRIRKTRTSSNLSWIVNPEAVGLDLDNWQSDPSRIIYHGGKYHMWMIDMDRTRCAEAREWSDPHFFETPEGRDFRPDSSRILYLSSQDTHHWTAHGHLPLGPEGSCYDLVLEQVNVVFHEGKFYLFTEVWTTNVEKYGYRPVGIACLMADSPEGPWTKPPGVDVLITPEHDGESWDSNRVLNPRHVQLNGKWLMYYKGGKDGPTQNGLAIADTITGPYRKIDGNPIMIGHGHFCWRYKHGMLMIPNYDFDEDARWIHWSEDGIHFAPIQKSPDVFLFGSLYVPYDPMFGEPQTAGPTTEFWGFETVKSSSGRDWDVQRIEWRLG</sequence>
<dbReference type="InterPro" id="IPR023296">
    <property type="entry name" value="Glyco_hydro_beta-prop_sf"/>
</dbReference>
<proteinExistence type="predicted"/>
<dbReference type="Gene3D" id="2.115.10.20">
    <property type="entry name" value="Glycosyl hydrolase domain, family 43"/>
    <property type="match status" value="1"/>
</dbReference>
<dbReference type="EMBL" id="LAZR01000061">
    <property type="protein sequence ID" value="KKN96973.1"/>
    <property type="molecule type" value="Genomic_DNA"/>
</dbReference>
<accession>A0A0F9XX72</accession>
<reference evidence="1" key="1">
    <citation type="journal article" date="2015" name="Nature">
        <title>Complex archaea that bridge the gap between prokaryotes and eukaryotes.</title>
        <authorList>
            <person name="Spang A."/>
            <person name="Saw J.H."/>
            <person name="Jorgensen S.L."/>
            <person name="Zaremba-Niedzwiedzka K."/>
            <person name="Martijn J."/>
            <person name="Lind A.E."/>
            <person name="van Eijk R."/>
            <person name="Schleper C."/>
            <person name="Guy L."/>
            <person name="Ettema T.J."/>
        </authorList>
    </citation>
    <scope>NUCLEOTIDE SEQUENCE</scope>
</reference>
<evidence type="ECO:0000313" key="1">
    <source>
        <dbReference type="EMBL" id="KKN96973.1"/>
    </source>
</evidence>
<evidence type="ECO:0008006" key="2">
    <source>
        <dbReference type="Google" id="ProtNLM"/>
    </source>
</evidence>